<dbReference type="EMBL" id="FMUH01000006">
    <property type="protein sequence ID" value="SCX56565.1"/>
    <property type="molecule type" value="Genomic_DNA"/>
</dbReference>
<feature type="transmembrane region" description="Helical" evidence="1">
    <location>
        <begin position="85"/>
        <end position="105"/>
    </location>
</feature>
<protein>
    <recommendedName>
        <fullName evidence="4">DUF4386 family protein</fullName>
    </recommendedName>
</protein>
<evidence type="ECO:0000313" key="2">
    <source>
        <dbReference type="EMBL" id="SCX56565.1"/>
    </source>
</evidence>
<feature type="transmembrane region" description="Helical" evidence="1">
    <location>
        <begin position="193"/>
        <end position="211"/>
    </location>
</feature>
<dbReference type="RefSeq" id="WP_092806624.1">
    <property type="nucleotide sequence ID" value="NZ_FMUH01000006.1"/>
</dbReference>
<evidence type="ECO:0000313" key="3">
    <source>
        <dbReference type="Proteomes" id="UP000198981"/>
    </source>
</evidence>
<feature type="transmembrane region" description="Helical" evidence="1">
    <location>
        <begin position="139"/>
        <end position="164"/>
    </location>
</feature>
<dbReference type="OrthoDB" id="3404770at2"/>
<dbReference type="Proteomes" id="UP000198981">
    <property type="component" value="Unassembled WGS sequence"/>
</dbReference>
<feature type="transmembrane region" description="Helical" evidence="1">
    <location>
        <begin position="59"/>
        <end position="80"/>
    </location>
</feature>
<evidence type="ECO:0008006" key="4">
    <source>
        <dbReference type="Google" id="ProtNLM"/>
    </source>
</evidence>
<feature type="transmembrane region" description="Helical" evidence="1">
    <location>
        <begin position="171"/>
        <end position="187"/>
    </location>
</feature>
<reference evidence="3" key="1">
    <citation type="submission" date="2016-10" db="EMBL/GenBank/DDBJ databases">
        <authorList>
            <person name="Varghese N."/>
            <person name="Submissions S."/>
        </authorList>
    </citation>
    <scope>NUCLEOTIDE SEQUENCE [LARGE SCALE GENOMIC DNA]</scope>
    <source>
        <strain evidence="3">DSM 45722</strain>
    </source>
</reference>
<keyword evidence="1" id="KW-1133">Transmembrane helix</keyword>
<gene>
    <name evidence="2" type="ORF">SAMN03159343_3448</name>
</gene>
<accession>A0A1G4YT96</accession>
<dbReference type="AlphaFoldDB" id="A0A1G4YT96"/>
<evidence type="ECO:0000256" key="1">
    <source>
        <dbReference type="SAM" id="Phobius"/>
    </source>
</evidence>
<proteinExistence type="predicted"/>
<name>A0A1G4YT96_9ACTN</name>
<keyword evidence="3" id="KW-1185">Reference proteome</keyword>
<sequence length="216" mass="22004">MLLSEPAVRPTTGRGPVVLFALLVLACLGRLAFTIWEGPFDGSISVADAARPGLWPMNLYLGAPSYIVSFVAVAVFLVVLGRASVLSVVAGALVGLGGIVFGLVINAEVLPFVYAVDPAVLPAADGAELVAALDDRLDLLLPTILGSSAVIALGAVLGLVATALARTAPRWFAPAALAGVVVAQLLPQVGLVAVGYVLDLAVIVGIGWFGMRVART</sequence>
<keyword evidence="1" id="KW-0472">Membrane</keyword>
<organism evidence="2 3">
    <name type="scientific">Klenkia marina</name>
    <dbReference type="NCBI Taxonomy" id="1960309"/>
    <lineage>
        <taxon>Bacteria</taxon>
        <taxon>Bacillati</taxon>
        <taxon>Actinomycetota</taxon>
        <taxon>Actinomycetes</taxon>
        <taxon>Geodermatophilales</taxon>
        <taxon>Geodermatophilaceae</taxon>
        <taxon>Klenkia</taxon>
    </lineage>
</organism>
<keyword evidence="1" id="KW-0812">Transmembrane</keyword>